<keyword evidence="9" id="KW-1185">Reference proteome</keyword>
<keyword evidence="5" id="KW-0732">Signal</keyword>
<dbReference type="Gene3D" id="3.40.50.1170">
    <property type="entry name" value="L-asparaginase, N-terminal domain"/>
    <property type="match status" value="1"/>
</dbReference>
<dbReference type="InterPro" id="IPR040919">
    <property type="entry name" value="Asparaginase_C"/>
</dbReference>
<dbReference type="PIRSF" id="PIRSF500176">
    <property type="entry name" value="L_ASNase"/>
    <property type="match status" value="1"/>
</dbReference>
<dbReference type="Proteomes" id="UP001593940">
    <property type="component" value="Unassembled WGS sequence"/>
</dbReference>
<dbReference type="InterPro" id="IPR020827">
    <property type="entry name" value="Asparaginase/glutaminase_AS1"/>
</dbReference>
<accession>A0ABV6Y9H8</accession>
<dbReference type="PANTHER" id="PTHR11707">
    <property type="entry name" value="L-ASPARAGINASE"/>
    <property type="match status" value="1"/>
</dbReference>
<dbReference type="Pfam" id="PF17763">
    <property type="entry name" value="Asparaginase_C"/>
    <property type="match status" value="1"/>
</dbReference>
<reference evidence="8 9" key="1">
    <citation type="submission" date="2024-09" db="EMBL/GenBank/DDBJ databases">
        <title>Nodulacao em especies de Leguminosae Basais da Amazonia e Caracterizacao dos Rizobios e Bacterias Associadas aos Nodulos.</title>
        <authorList>
            <person name="Jambeiro I.C.A."/>
            <person name="Lopes I.S."/>
            <person name="Aguiar E.R.G.R."/>
            <person name="Santos A.F.J."/>
            <person name="Dos Santos J.M.F."/>
            <person name="Gross E."/>
        </authorList>
    </citation>
    <scope>NUCLEOTIDE SEQUENCE [LARGE SCALE GENOMIC DNA]</scope>
    <source>
        <strain evidence="8 9">BRUESC1165</strain>
    </source>
</reference>
<dbReference type="Gene3D" id="3.40.50.40">
    <property type="match status" value="1"/>
</dbReference>
<keyword evidence="2" id="KW-0378">Hydrolase</keyword>
<dbReference type="PANTHER" id="PTHR11707:SF28">
    <property type="entry name" value="60 KDA LYSOPHOSPHOLIPASE"/>
    <property type="match status" value="1"/>
</dbReference>
<dbReference type="SMART" id="SM00870">
    <property type="entry name" value="Asparaginase"/>
    <property type="match status" value="1"/>
</dbReference>
<evidence type="ECO:0000256" key="5">
    <source>
        <dbReference type="SAM" id="SignalP"/>
    </source>
</evidence>
<comment type="caution">
    <text evidence="8">The sequence shown here is derived from an EMBL/GenBank/DDBJ whole genome shotgun (WGS) entry which is preliminary data.</text>
</comment>
<feature type="signal peptide" evidence="5">
    <location>
        <begin position="1"/>
        <end position="27"/>
    </location>
</feature>
<evidence type="ECO:0000256" key="3">
    <source>
        <dbReference type="PROSITE-ProRule" id="PRU10099"/>
    </source>
</evidence>
<dbReference type="PROSITE" id="PS00917">
    <property type="entry name" value="ASN_GLN_ASE_2"/>
    <property type="match status" value="1"/>
</dbReference>
<feature type="domain" description="Asparaginase/glutaminase C-terminal" evidence="7">
    <location>
        <begin position="236"/>
        <end position="351"/>
    </location>
</feature>
<dbReference type="PROSITE" id="PS00144">
    <property type="entry name" value="ASN_GLN_ASE_1"/>
    <property type="match status" value="1"/>
</dbReference>
<dbReference type="Pfam" id="PF00710">
    <property type="entry name" value="Asparaginase"/>
    <property type="match status" value="1"/>
</dbReference>
<dbReference type="EMBL" id="JBHOMY010000032">
    <property type="protein sequence ID" value="MFC1457801.1"/>
    <property type="molecule type" value="Genomic_DNA"/>
</dbReference>
<organism evidence="8 9">
    <name type="scientific">Microvirga arabica</name>
    <dbReference type="NCBI Taxonomy" id="1128671"/>
    <lineage>
        <taxon>Bacteria</taxon>
        <taxon>Pseudomonadati</taxon>
        <taxon>Pseudomonadota</taxon>
        <taxon>Alphaproteobacteria</taxon>
        <taxon>Hyphomicrobiales</taxon>
        <taxon>Methylobacteriaceae</taxon>
        <taxon>Microvirga</taxon>
    </lineage>
</organism>
<evidence type="ECO:0000256" key="1">
    <source>
        <dbReference type="ARBA" id="ARBA00010518"/>
    </source>
</evidence>
<dbReference type="InterPro" id="IPR036152">
    <property type="entry name" value="Asp/glu_Ase-like_sf"/>
</dbReference>
<evidence type="ECO:0000259" key="7">
    <source>
        <dbReference type="Pfam" id="PF17763"/>
    </source>
</evidence>
<feature type="active site" evidence="4">
    <location>
        <position position="118"/>
    </location>
</feature>
<name>A0ABV6Y9H8_9HYPH</name>
<dbReference type="InterPro" id="IPR006034">
    <property type="entry name" value="Asparaginase/glutaminase-like"/>
</dbReference>
<dbReference type="InterPro" id="IPR037152">
    <property type="entry name" value="L-asparaginase_N_sf"/>
</dbReference>
<evidence type="ECO:0000313" key="9">
    <source>
        <dbReference type="Proteomes" id="UP001593940"/>
    </source>
</evidence>
<dbReference type="InterPro" id="IPR027474">
    <property type="entry name" value="L-asparaginase_N"/>
</dbReference>
<dbReference type="RefSeq" id="WP_377030007.1">
    <property type="nucleotide sequence ID" value="NZ_JBHOMY010000032.1"/>
</dbReference>
<feature type="active site" evidence="3">
    <location>
        <position position="41"/>
    </location>
</feature>
<gene>
    <name evidence="8" type="ORF">ACETIH_13945</name>
</gene>
<feature type="domain" description="L-asparaginase N-terminal" evidence="6">
    <location>
        <begin position="33"/>
        <end position="221"/>
    </location>
</feature>
<protein>
    <submittedName>
        <fullName evidence="8">Asparaginase</fullName>
    </submittedName>
</protein>
<dbReference type="PIRSF" id="PIRSF001220">
    <property type="entry name" value="L-ASNase_gatD"/>
    <property type="match status" value="1"/>
</dbReference>
<dbReference type="PROSITE" id="PS51732">
    <property type="entry name" value="ASN_GLN_ASE_3"/>
    <property type="match status" value="1"/>
</dbReference>
<dbReference type="InterPro" id="IPR027473">
    <property type="entry name" value="L-asparaginase_C"/>
</dbReference>
<sequence length="353" mass="38015">MDSRRNTFDLVNLAFLAVSVWASPSVAQDRPTVTVVATGGTIAMKVDPKTGAPVPALSGEDLTAAVPKLKEIANVRVVEFSNIPSDYMGPDRWPNLTKKVEEVLADPSVAGAVISHGTDTLDQTAYFLDLTLKSDKPVVAVGAQRNASDWDTDGPRNLLNAVRQILTEDSKGKGVTVTLNSYINAARDVRKTHTSNVQTFTSGDAGYLGYVDEDKAVFYRANLRRQYVPLPERLPRVDLIPMYAGADGSYVRHAADTGAEAIVVEAYGWGNVNEAMHDAIKYAIDKGVPVIVATKVSNGRALPVYGFKGGGNTLQKAGAVFAGDLSGDKARILTMLALPTTKDQKRLQEYFDK</sequence>
<evidence type="ECO:0000256" key="4">
    <source>
        <dbReference type="PROSITE-ProRule" id="PRU10100"/>
    </source>
</evidence>
<evidence type="ECO:0000259" key="6">
    <source>
        <dbReference type="Pfam" id="PF00710"/>
    </source>
</evidence>
<comment type="similarity">
    <text evidence="1">Belongs to the asparaginase 1 family.</text>
</comment>
<dbReference type="PRINTS" id="PR00139">
    <property type="entry name" value="ASNGLNASE"/>
</dbReference>
<dbReference type="InterPro" id="IPR027475">
    <property type="entry name" value="Asparaginase/glutaminase_AS2"/>
</dbReference>
<feature type="chain" id="PRO_5045887658" evidence="5">
    <location>
        <begin position="28"/>
        <end position="353"/>
    </location>
</feature>
<dbReference type="InterPro" id="IPR004550">
    <property type="entry name" value="AsnASE_II"/>
</dbReference>
<evidence type="ECO:0000313" key="8">
    <source>
        <dbReference type="EMBL" id="MFC1457801.1"/>
    </source>
</evidence>
<dbReference type="CDD" id="cd08964">
    <property type="entry name" value="L-asparaginase_II"/>
    <property type="match status" value="1"/>
</dbReference>
<evidence type="ECO:0000256" key="2">
    <source>
        <dbReference type="ARBA" id="ARBA00022801"/>
    </source>
</evidence>
<proteinExistence type="inferred from homology"/>
<dbReference type="SUPFAM" id="SSF53774">
    <property type="entry name" value="Glutaminase/Asparaginase"/>
    <property type="match status" value="1"/>
</dbReference>